<name>A0A7R9J8U6_TIMCA</name>
<dbReference type="CDD" id="cd09926">
    <property type="entry name" value="SH2_CRK_like"/>
    <property type="match status" value="1"/>
</dbReference>
<feature type="compositionally biased region" description="Basic and acidic residues" evidence="7">
    <location>
        <begin position="1"/>
        <end position="10"/>
    </location>
</feature>
<keyword evidence="2 6" id="KW-0728">SH3 domain</keyword>
<dbReference type="Pfam" id="PF00017">
    <property type="entry name" value="SH2"/>
    <property type="match status" value="1"/>
</dbReference>
<dbReference type="GO" id="GO:0016477">
    <property type="term" value="P:cell migration"/>
    <property type="evidence" value="ECO:0007669"/>
    <property type="project" value="TreeGrafter"/>
</dbReference>
<feature type="domain" description="SH2" evidence="8">
    <location>
        <begin position="96"/>
        <end position="188"/>
    </location>
</feature>
<dbReference type="InterPro" id="IPR051184">
    <property type="entry name" value="Tyrosine-phos_adapter"/>
</dbReference>
<dbReference type="Gene3D" id="2.30.30.40">
    <property type="entry name" value="SH3 Domains"/>
    <property type="match status" value="2"/>
</dbReference>
<feature type="compositionally biased region" description="Polar residues" evidence="7">
    <location>
        <begin position="11"/>
        <end position="27"/>
    </location>
</feature>
<dbReference type="EMBL" id="OE182076">
    <property type="protein sequence ID" value="CAD7574088.1"/>
    <property type="molecule type" value="Genomic_DNA"/>
</dbReference>
<dbReference type="Pfam" id="PF07653">
    <property type="entry name" value="SH3_2"/>
    <property type="match status" value="1"/>
</dbReference>
<accession>A0A7R9J8U6</accession>
<dbReference type="PROSITE" id="PS50002">
    <property type="entry name" value="SH3"/>
    <property type="match status" value="2"/>
</dbReference>
<dbReference type="InterPro" id="IPR001452">
    <property type="entry name" value="SH3_domain"/>
</dbReference>
<dbReference type="GO" id="GO:0030971">
    <property type="term" value="F:receptor tyrosine kinase binding"/>
    <property type="evidence" value="ECO:0007669"/>
    <property type="project" value="TreeGrafter"/>
</dbReference>
<proteinExistence type="inferred from homology"/>
<dbReference type="GO" id="GO:0005737">
    <property type="term" value="C:cytoplasm"/>
    <property type="evidence" value="ECO:0007669"/>
    <property type="project" value="TreeGrafter"/>
</dbReference>
<evidence type="ECO:0000256" key="7">
    <source>
        <dbReference type="SAM" id="MobiDB-lite"/>
    </source>
</evidence>
<keyword evidence="4 5" id="KW-0727">SH2 domain</keyword>
<dbReference type="SMART" id="SM00326">
    <property type="entry name" value="SH3"/>
    <property type="match status" value="2"/>
</dbReference>
<comment type="similarity">
    <text evidence="1">Belongs to the CRK family.</text>
</comment>
<evidence type="ECO:0000259" key="9">
    <source>
        <dbReference type="PROSITE" id="PS50002"/>
    </source>
</evidence>
<dbReference type="PRINTS" id="PR00452">
    <property type="entry name" value="SH3DOMAIN"/>
</dbReference>
<dbReference type="PANTHER" id="PTHR19969:SF5">
    <property type="entry name" value="CRK-LIKE PROTEIN"/>
    <property type="match status" value="1"/>
</dbReference>
<dbReference type="PROSITE" id="PS50001">
    <property type="entry name" value="SH2"/>
    <property type="match status" value="1"/>
</dbReference>
<dbReference type="SMART" id="SM00252">
    <property type="entry name" value="SH2"/>
    <property type="match status" value="1"/>
</dbReference>
<dbReference type="PANTHER" id="PTHR19969">
    <property type="entry name" value="SH2-SH3 ADAPTOR PROTEIN-RELATED"/>
    <property type="match status" value="1"/>
</dbReference>
<feature type="domain" description="SH3" evidence="9">
    <location>
        <begin position="252"/>
        <end position="310"/>
    </location>
</feature>
<evidence type="ECO:0000256" key="5">
    <source>
        <dbReference type="PROSITE-ProRule" id="PRU00191"/>
    </source>
</evidence>
<dbReference type="InterPro" id="IPR000980">
    <property type="entry name" value="SH2"/>
</dbReference>
<dbReference type="CDD" id="cd11759">
    <property type="entry name" value="SH3_CRK_C"/>
    <property type="match status" value="1"/>
</dbReference>
<evidence type="ECO:0000256" key="4">
    <source>
        <dbReference type="ARBA" id="ARBA00022999"/>
    </source>
</evidence>
<dbReference type="Gene3D" id="3.30.505.10">
    <property type="entry name" value="SH2 domain"/>
    <property type="match status" value="1"/>
</dbReference>
<dbReference type="GO" id="GO:0007167">
    <property type="term" value="P:enzyme-linked receptor protein signaling pathway"/>
    <property type="evidence" value="ECO:0007669"/>
    <property type="project" value="TreeGrafter"/>
</dbReference>
<dbReference type="InterPro" id="IPR036860">
    <property type="entry name" value="SH2_dom_sf"/>
</dbReference>
<organism evidence="10">
    <name type="scientific">Timema californicum</name>
    <name type="common">California timema</name>
    <name type="synonym">Walking stick</name>
    <dbReference type="NCBI Taxonomy" id="61474"/>
    <lineage>
        <taxon>Eukaryota</taxon>
        <taxon>Metazoa</taxon>
        <taxon>Ecdysozoa</taxon>
        <taxon>Arthropoda</taxon>
        <taxon>Hexapoda</taxon>
        <taxon>Insecta</taxon>
        <taxon>Pterygota</taxon>
        <taxon>Neoptera</taxon>
        <taxon>Polyneoptera</taxon>
        <taxon>Phasmatodea</taxon>
        <taxon>Timematodea</taxon>
        <taxon>Timematoidea</taxon>
        <taxon>Timematidae</taxon>
        <taxon>Timema</taxon>
    </lineage>
</organism>
<evidence type="ECO:0000256" key="2">
    <source>
        <dbReference type="ARBA" id="ARBA00022443"/>
    </source>
</evidence>
<dbReference type="SUPFAM" id="SSF55550">
    <property type="entry name" value="SH2 domain"/>
    <property type="match status" value="1"/>
</dbReference>
<evidence type="ECO:0000313" key="10">
    <source>
        <dbReference type="EMBL" id="CAD7574088.1"/>
    </source>
</evidence>
<evidence type="ECO:0000256" key="6">
    <source>
        <dbReference type="PROSITE-ProRule" id="PRU00192"/>
    </source>
</evidence>
<gene>
    <name evidence="10" type="ORF">TCMB3V08_LOCUS6708</name>
</gene>
<dbReference type="CDD" id="cd11758">
    <property type="entry name" value="SH3_CRK_N"/>
    <property type="match status" value="1"/>
</dbReference>
<dbReference type="InterPro" id="IPR035457">
    <property type="entry name" value="CRK_SH3_N"/>
</dbReference>
<dbReference type="AlphaFoldDB" id="A0A7R9J8U6"/>
<dbReference type="GO" id="GO:0009653">
    <property type="term" value="P:anatomical structure morphogenesis"/>
    <property type="evidence" value="ECO:0007669"/>
    <property type="project" value="UniProtKB-ARBA"/>
</dbReference>
<dbReference type="PRINTS" id="PR00401">
    <property type="entry name" value="SH2DOMAIN"/>
</dbReference>
<keyword evidence="3" id="KW-0677">Repeat</keyword>
<evidence type="ECO:0000256" key="1">
    <source>
        <dbReference type="ARBA" id="ARBA00009756"/>
    </source>
</evidence>
<reference evidence="10" key="1">
    <citation type="submission" date="2020-11" db="EMBL/GenBank/DDBJ databases">
        <authorList>
            <person name="Tran Van P."/>
        </authorList>
    </citation>
    <scope>NUCLEOTIDE SEQUENCE</scope>
</reference>
<protein>
    <submittedName>
        <fullName evidence="10">(California timema) hypothetical protein</fullName>
    </submittedName>
</protein>
<dbReference type="InterPro" id="IPR036028">
    <property type="entry name" value="SH3-like_dom_sf"/>
</dbReference>
<evidence type="ECO:0000256" key="3">
    <source>
        <dbReference type="ARBA" id="ARBA00022737"/>
    </source>
</evidence>
<feature type="domain" description="SH3" evidence="9">
    <location>
        <begin position="190"/>
        <end position="250"/>
    </location>
</feature>
<dbReference type="Pfam" id="PF00018">
    <property type="entry name" value="SH3_1"/>
    <property type="match status" value="1"/>
</dbReference>
<feature type="region of interest" description="Disordered" evidence="7">
    <location>
        <begin position="1"/>
        <end position="37"/>
    </location>
</feature>
<dbReference type="SUPFAM" id="SSF50044">
    <property type="entry name" value="SH3-domain"/>
    <property type="match status" value="1"/>
</dbReference>
<dbReference type="GO" id="GO:1902531">
    <property type="term" value="P:regulation of intracellular signal transduction"/>
    <property type="evidence" value="ECO:0007669"/>
    <property type="project" value="UniProtKB-ARBA"/>
</dbReference>
<sequence length="319" mass="35932">MIDSPHERRGPQTQNPKSQGPKAQNPRSLDPQARTPPRCQCHHSLAFKLTAPQILTHFWAAATSKLATWAFVPILCTTYKGSSQTGAYQSAGSHLWYFGPMSRQDATDLLMGEKEGGVFLVRDSTTIHGDFVLCVREDSKVSHYIINKIQQGEQTRYRIGDQMFPDLPACLQFYKLHYLDTTPLIRPAPRRIEKVIAKYDFEGSDQDDLPFKKGEILTVVSKDEDQWWTARNTLGQTGSIPVPYIQKRKLPAYARVKQARVPNAYDKTALKLEVGDIIKVTKMNINGQWEGELNGKVGHFPFTHVEFVDAENNGAGDES</sequence>
<dbReference type="InterPro" id="IPR035458">
    <property type="entry name" value="CRK_SH3_C"/>
</dbReference>
<dbReference type="GO" id="GO:0048468">
    <property type="term" value="P:cell development"/>
    <property type="evidence" value="ECO:0007669"/>
    <property type="project" value="UniProtKB-ARBA"/>
</dbReference>
<dbReference type="GO" id="GO:0035591">
    <property type="term" value="F:signaling adaptor activity"/>
    <property type="evidence" value="ECO:0007669"/>
    <property type="project" value="TreeGrafter"/>
</dbReference>
<evidence type="ECO:0000259" key="8">
    <source>
        <dbReference type="PROSITE" id="PS50001"/>
    </source>
</evidence>